<evidence type="ECO:0000256" key="14">
    <source>
        <dbReference type="ARBA" id="ARBA00042865"/>
    </source>
</evidence>
<dbReference type="InterPro" id="IPR003406">
    <property type="entry name" value="Glyco_trans_14"/>
</dbReference>
<sequence>MADKKIAYLILAHESPAGVFRLINKLQSPRSVFFIHVDLKTNLAPFITGAPDNVLFIKKRARINWGSYRMVQATINGLTEICDSKYDIGRIVLLSETTYPLMAIGSISHFFDNNEPVNFVTVNTAPQWPDGEIRVKSIYLDNFNFKGRYLLQRILNWLLPQRIIPSNLTIAGGSQWFAITREAAAYCIEFVKHNPAFCRLFKYSWAPDESFFQTILYNSPLKATIVSDDLLYTDWSEHKASPKILTLADAERILSSGKLFARKFPMKDDGIIALIDEKTASN</sequence>
<evidence type="ECO:0000256" key="11">
    <source>
        <dbReference type="ARBA" id="ARBA00023136"/>
    </source>
</evidence>
<keyword evidence="3" id="KW-0328">Glycosyltransferase</keyword>
<keyword evidence="6" id="KW-0479">Metal-binding</keyword>
<organism evidence="15 16">
    <name type="scientific">Mucilaginibacter straminoryzae</name>
    <dbReference type="NCBI Taxonomy" id="2932774"/>
    <lineage>
        <taxon>Bacteria</taxon>
        <taxon>Pseudomonadati</taxon>
        <taxon>Bacteroidota</taxon>
        <taxon>Sphingobacteriia</taxon>
        <taxon>Sphingobacteriales</taxon>
        <taxon>Sphingobacteriaceae</taxon>
        <taxon>Mucilaginibacter</taxon>
    </lineage>
</organism>
<keyword evidence="8" id="KW-0735">Signal-anchor</keyword>
<evidence type="ECO:0000256" key="4">
    <source>
        <dbReference type="ARBA" id="ARBA00022679"/>
    </source>
</evidence>
<keyword evidence="11" id="KW-0472">Membrane</keyword>
<dbReference type="Proteomes" id="UP001139450">
    <property type="component" value="Unassembled WGS sequence"/>
</dbReference>
<keyword evidence="10" id="KW-0333">Golgi apparatus</keyword>
<dbReference type="EMBL" id="JALJEJ010000009">
    <property type="protein sequence ID" value="MCJ8211372.1"/>
    <property type="molecule type" value="Genomic_DNA"/>
</dbReference>
<dbReference type="RefSeq" id="WP_245131926.1">
    <property type="nucleotide sequence ID" value="NZ_JALJEJ010000009.1"/>
</dbReference>
<reference evidence="15" key="1">
    <citation type="submission" date="2022-04" db="EMBL/GenBank/DDBJ databases">
        <title>Mucilaginibacter sp. RS28 isolated from freshwater.</title>
        <authorList>
            <person name="Ko S.-R."/>
        </authorList>
    </citation>
    <scope>NUCLEOTIDE SEQUENCE</scope>
    <source>
        <strain evidence="15">RS28</strain>
    </source>
</reference>
<dbReference type="Pfam" id="PF02485">
    <property type="entry name" value="Branch"/>
    <property type="match status" value="1"/>
</dbReference>
<dbReference type="GO" id="GO:0046872">
    <property type="term" value="F:metal ion binding"/>
    <property type="evidence" value="ECO:0007669"/>
    <property type="project" value="UniProtKB-KW"/>
</dbReference>
<evidence type="ECO:0000256" key="12">
    <source>
        <dbReference type="ARBA" id="ARBA00023157"/>
    </source>
</evidence>
<protein>
    <recommendedName>
        <fullName evidence="14">Peptide O-xylosyltransferase</fullName>
    </recommendedName>
</protein>
<evidence type="ECO:0000256" key="8">
    <source>
        <dbReference type="ARBA" id="ARBA00022968"/>
    </source>
</evidence>
<keyword evidence="12" id="KW-1015">Disulfide bond</keyword>
<evidence type="ECO:0000256" key="5">
    <source>
        <dbReference type="ARBA" id="ARBA00022692"/>
    </source>
</evidence>
<evidence type="ECO:0000256" key="3">
    <source>
        <dbReference type="ARBA" id="ARBA00022676"/>
    </source>
</evidence>
<comment type="caution">
    <text evidence="15">The sequence shown here is derived from an EMBL/GenBank/DDBJ whole genome shotgun (WGS) entry which is preliminary data.</text>
</comment>
<dbReference type="AlphaFoldDB" id="A0A9X1X563"/>
<dbReference type="GO" id="GO:0030158">
    <property type="term" value="F:protein xylosyltransferase activity"/>
    <property type="evidence" value="ECO:0007669"/>
    <property type="project" value="InterPro"/>
</dbReference>
<evidence type="ECO:0000256" key="6">
    <source>
        <dbReference type="ARBA" id="ARBA00022723"/>
    </source>
</evidence>
<keyword evidence="5" id="KW-0812">Transmembrane</keyword>
<dbReference type="GO" id="GO:0016020">
    <property type="term" value="C:membrane"/>
    <property type="evidence" value="ECO:0007669"/>
    <property type="project" value="InterPro"/>
</dbReference>
<keyword evidence="4" id="KW-0808">Transferase</keyword>
<dbReference type="PANTHER" id="PTHR46025">
    <property type="entry name" value="XYLOSYLTRANSFERASE OXT"/>
    <property type="match status" value="1"/>
</dbReference>
<name>A0A9X1X563_9SPHI</name>
<keyword evidence="16" id="KW-1185">Reference proteome</keyword>
<keyword evidence="13" id="KW-0325">Glycoprotein</keyword>
<proteinExistence type="predicted"/>
<accession>A0A9X1X563</accession>
<evidence type="ECO:0000256" key="13">
    <source>
        <dbReference type="ARBA" id="ARBA00023180"/>
    </source>
</evidence>
<evidence type="ECO:0000256" key="10">
    <source>
        <dbReference type="ARBA" id="ARBA00023034"/>
    </source>
</evidence>
<dbReference type="InterPro" id="IPR043538">
    <property type="entry name" value="XYLT"/>
</dbReference>
<comment type="subcellular location">
    <subcellularLocation>
        <location evidence="2">Endoplasmic reticulum membrane</location>
        <topology evidence="2">Single-pass type II membrane protein</topology>
    </subcellularLocation>
    <subcellularLocation>
        <location evidence="1">Golgi apparatus membrane</location>
        <topology evidence="1">Single-pass type II membrane protein</topology>
    </subcellularLocation>
</comment>
<dbReference type="GO" id="GO:0015012">
    <property type="term" value="P:heparan sulfate proteoglycan biosynthetic process"/>
    <property type="evidence" value="ECO:0007669"/>
    <property type="project" value="TreeGrafter"/>
</dbReference>
<keyword evidence="9" id="KW-1133">Transmembrane helix</keyword>
<evidence type="ECO:0000256" key="2">
    <source>
        <dbReference type="ARBA" id="ARBA00004648"/>
    </source>
</evidence>
<evidence type="ECO:0000313" key="16">
    <source>
        <dbReference type="Proteomes" id="UP001139450"/>
    </source>
</evidence>
<dbReference type="GO" id="GO:0050650">
    <property type="term" value="P:chondroitin sulfate proteoglycan biosynthetic process"/>
    <property type="evidence" value="ECO:0007669"/>
    <property type="project" value="TreeGrafter"/>
</dbReference>
<dbReference type="PANTHER" id="PTHR46025:SF3">
    <property type="entry name" value="XYLOSYLTRANSFERASE OXT"/>
    <property type="match status" value="1"/>
</dbReference>
<gene>
    <name evidence="15" type="ORF">MUY27_16765</name>
</gene>
<evidence type="ECO:0000256" key="7">
    <source>
        <dbReference type="ARBA" id="ARBA00022824"/>
    </source>
</evidence>
<evidence type="ECO:0000256" key="9">
    <source>
        <dbReference type="ARBA" id="ARBA00022989"/>
    </source>
</evidence>
<evidence type="ECO:0000313" key="15">
    <source>
        <dbReference type="EMBL" id="MCJ8211372.1"/>
    </source>
</evidence>
<keyword evidence="7" id="KW-0256">Endoplasmic reticulum</keyword>
<evidence type="ECO:0000256" key="1">
    <source>
        <dbReference type="ARBA" id="ARBA00004323"/>
    </source>
</evidence>